<evidence type="ECO:0000259" key="1">
    <source>
        <dbReference type="PROSITE" id="PS51664"/>
    </source>
</evidence>
<dbReference type="Pfam" id="PF02624">
    <property type="entry name" value="YcaO"/>
    <property type="match status" value="1"/>
</dbReference>
<dbReference type="PROSITE" id="PS51664">
    <property type="entry name" value="YCAO"/>
    <property type="match status" value="1"/>
</dbReference>
<organism evidence="2 3">
    <name type="scientific">Virgibacillus sediminis</name>
    <dbReference type="NCBI Taxonomy" id="202260"/>
    <lineage>
        <taxon>Bacteria</taxon>
        <taxon>Bacillati</taxon>
        <taxon>Bacillota</taxon>
        <taxon>Bacilli</taxon>
        <taxon>Bacillales</taxon>
        <taxon>Bacillaceae</taxon>
        <taxon>Virgibacillus</taxon>
    </lineage>
</organism>
<comment type="caution">
    <text evidence="2">The sequence shown here is derived from an EMBL/GenBank/DDBJ whole genome shotgun (WGS) entry which is preliminary data.</text>
</comment>
<dbReference type="RefSeq" id="WP_390307980.1">
    <property type="nucleotide sequence ID" value="NZ_JBHRRZ010000040.1"/>
</dbReference>
<dbReference type="Gene3D" id="3.30.1330.230">
    <property type="match status" value="1"/>
</dbReference>
<dbReference type="Proteomes" id="UP001595387">
    <property type="component" value="Unassembled WGS sequence"/>
</dbReference>
<gene>
    <name evidence="2" type="ORF">ACFODW_16905</name>
</gene>
<feature type="domain" description="YcaO" evidence="1">
    <location>
        <begin position="226"/>
        <end position="578"/>
    </location>
</feature>
<protein>
    <submittedName>
        <fullName evidence="2">YcaO-like family protein</fullName>
    </submittedName>
</protein>
<dbReference type="PANTHER" id="PTHR37809:SF1">
    <property type="entry name" value="RIBOSOMAL PROTEIN S12 METHYLTHIOTRANSFERASE ACCESSORY FACTOR YCAO"/>
    <property type="match status" value="1"/>
</dbReference>
<evidence type="ECO:0000313" key="2">
    <source>
        <dbReference type="EMBL" id="MFC2950003.1"/>
    </source>
</evidence>
<keyword evidence="3" id="KW-1185">Reference proteome</keyword>
<accession>A0ABV7AAU0</accession>
<sequence>MNDIYCFVNDLNLRAQLKRQTNFNIISSLKEIKEKKANLVIFLEAIEDWNAMKLVIKKNYLNNLILIQSRNDGLMVSTFSPDKIGCPRCVNIYSENSFLTGSNSIHVRNLKVVEEMVHKLLYMNMNGYFQYVLNIPESMKVVLRKVLPSIACPNCSKLYERRFPMDTLLPPKKQNRMRKYNDQMISKIVSGIPMGKYSLFSTPEVYKMKGVYLSRVEIKSAKNTYGIGRSFSKEQAINISLLEGLERLSLNGDIGKIDHIMQAYENLPNAIHPYQLIKTPFIFSPSSYYSWVTALKLSSNDQVMIPQQLVLINKEDTLNYRGERRFYSATSHGTAIGGSKMEAAFYAIIEYFERENGLEAWYSRKNLKKWPLKFFEKNEQTRNLINFFKQNSCELHVISTNKMKTISTVWIHLSWNAGQLNVCGAGITPDSAVQSALLELFTGFLNFKTITREQEHRIQYLNRTFQFQSMEDHVLYYLQSKERSQFSFIEDIPYEEEATYLKLERRSEEIQRKGLSGLFDIIKDEVRGLNREIYLVDLTPPIVKVIDLNLSVIKVFMTKSHHFNFGIYDDTRQPHPFL</sequence>
<dbReference type="InterPro" id="IPR003776">
    <property type="entry name" value="YcaO-like_dom"/>
</dbReference>
<evidence type="ECO:0000313" key="3">
    <source>
        <dbReference type="Proteomes" id="UP001595387"/>
    </source>
</evidence>
<dbReference type="PANTHER" id="PTHR37809">
    <property type="entry name" value="RIBOSOMAL PROTEIN S12 METHYLTHIOTRANSFERASE ACCESSORY FACTOR YCAO"/>
    <property type="match status" value="1"/>
</dbReference>
<proteinExistence type="predicted"/>
<name>A0ABV7AAU0_9BACI</name>
<dbReference type="EMBL" id="JBHRRZ010000040">
    <property type="protein sequence ID" value="MFC2950003.1"/>
    <property type="molecule type" value="Genomic_DNA"/>
</dbReference>
<reference evidence="3" key="1">
    <citation type="journal article" date="2019" name="Int. J. Syst. Evol. Microbiol.">
        <title>The Global Catalogue of Microorganisms (GCM) 10K type strain sequencing project: providing services to taxonomists for standard genome sequencing and annotation.</title>
        <authorList>
            <consortium name="The Broad Institute Genomics Platform"/>
            <consortium name="The Broad Institute Genome Sequencing Center for Infectious Disease"/>
            <person name="Wu L."/>
            <person name="Ma J."/>
        </authorList>
    </citation>
    <scope>NUCLEOTIDE SEQUENCE [LARGE SCALE GENOMIC DNA]</scope>
    <source>
        <strain evidence="3">KCTC 13193</strain>
    </source>
</reference>